<dbReference type="Proteomes" id="UP000004508">
    <property type="component" value="Unassembled WGS sequence"/>
</dbReference>
<dbReference type="EMBL" id="ADVG01000001">
    <property type="protein sequence ID" value="EFH90842.1"/>
    <property type="molecule type" value="Genomic_DNA"/>
</dbReference>
<sequence>MSQRAAHRGMTSTYTQEREFIESLPTTPGITRMRRYAQALLKGERPPGFGRWLLSLYGLGAGLGLCLVALYPSWLRLGFAPMQASLTTLWPCLSGIYHLLEEKLPLDAGWWQGLMFLLALLVQVLLWRWGVRAARYQDRAAQGILLGSIVGWATLFVVLMLFAPLGSSLLASDILHSSLYGRLIVLYAVNPYLVSPQMFPQDVAVIALGGHLTPAAAYGPAWLDINLLLTLVAREHVGWQVLGLRLLGSVAYFLTIVLLWQLTKHLKPEWRISAVLLYAWNPLVLALGIAQMHVEIVVICLLCVVLWCWLRGALLVGWLFLLLAVLMYPPCVVLLPLCAGFFIRENALRHASRWRRLGQWTTLCVLSLFVLGLTYLPYWQGWGGGGLLQQGQMIFWSPEARASLEAGLLALIRGHPGWVTDMWQPSWWVVGELVVMACFLGFSLWLAQTLELLAFCAAWLLLLLAYLHPVYRPASLLLPLLLLLCTGSWRSLALLLLLQIGALATYDYGLQQPGWELAGLLGICLPFLLWGWGLCIYAAWRMARARSVPEEPVKPRRGLSRFSSRLSRPGWLSRPSLRGFKRNVT</sequence>
<evidence type="ECO:0000313" key="2">
    <source>
        <dbReference type="EMBL" id="EFH90842.1"/>
    </source>
</evidence>
<evidence type="ECO:0000313" key="3">
    <source>
        <dbReference type="Proteomes" id="UP000004508"/>
    </source>
</evidence>
<keyword evidence="1" id="KW-1133">Transmembrane helix</keyword>
<dbReference type="OrthoDB" id="143173at2"/>
<organism evidence="2 3">
    <name type="scientific">Ktedonobacter racemifer DSM 44963</name>
    <dbReference type="NCBI Taxonomy" id="485913"/>
    <lineage>
        <taxon>Bacteria</taxon>
        <taxon>Bacillati</taxon>
        <taxon>Chloroflexota</taxon>
        <taxon>Ktedonobacteria</taxon>
        <taxon>Ktedonobacterales</taxon>
        <taxon>Ktedonobacteraceae</taxon>
        <taxon>Ktedonobacter</taxon>
    </lineage>
</organism>
<feature type="transmembrane region" description="Helical" evidence="1">
    <location>
        <begin position="313"/>
        <end position="339"/>
    </location>
</feature>
<evidence type="ECO:0000256" key="1">
    <source>
        <dbReference type="SAM" id="Phobius"/>
    </source>
</evidence>
<proteinExistence type="predicted"/>
<feature type="transmembrane region" description="Helical" evidence="1">
    <location>
        <begin position="52"/>
        <end position="74"/>
    </location>
</feature>
<feature type="transmembrane region" description="Helical" evidence="1">
    <location>
        <begin position="477"/>
        <end position="505"/>
    </location>
</feature>
<feature type="transmembrane region" description="Helical" evidence="1">
    <location>
        <begin position="452"/>
        <end position="471"/>
    </location>
</feature>
<feature type="transmembrane region" description="Helical" evidence="1">
    <location>
        <begin position="203"/>
        <end position="222"/>
    </location>
</feature>
<accession>D6THA0</accession>
<feature type="transmembrane region" description="Helical" evidence="1">
    <location>
        <begin position="110"/>
        <end position="131"/>
    </location>
</feature>
<name>D6THA0_KTERA</name>
<dbReference type="AlphaFoldDB" id="D6THA0"/>
<dbReference type="RefSeq" id="WP_007908523.1">
    <property type="nucleotide sequence ID" value="NZ_ADVG01000001.1"/>
</dbReference>
<dbReference type="Pfam" id="PF26314">
    <property type="entry name" value="MptA_B_family"/>
    <property type="match status" value="1"/>
</dbReference>
<feature type="transmembrane region" description="Helical" evidence="1">
    <location>
        <begin position="143"/>
        <end position="162"/>
    </location>
</feature>
<feature type="transmembrane region" description="Helical" evidence="1">
    <location>
        <begin position="283"/>
        <end position="307"/>
    </location>
</feature>
<keyword evidence="3" id="KW-1185">Reference proteome</keyword>
<reference evidence="2 3" key="1">
    <citation type="journal article" date="2011" name="Stand. Genomic Sci.">
        <title>Non-contiguous finished genome sequence and contextual data of the filamentous soil bacterium Ktedonobacter racemifer type strain (SOSP1-21).</title>
        <authorList>
            <person name="Chang Y.J."/>
            <person name="Land M."/>
            <person name="Hauser L."/>
            <person name="Chertkov O."/>
            <person name="Del Rio T.G."/>
            <person name="Nolan M."/>
            <person name="Copeland A."/>
            <person name="Tice H."/>
            <person name="Cheng J.F."/>
            <person name="Lucas S."/>
            <person name="Han C."/>
            <person name="Goodwin L."/>
            <person name="Pitluck S."/>
            <person name="Ivanova N."/>
            <person name="Ovchinikova G."/>
            <person name="Pati A."/>
            <person name="Chen A."/>
            <person name="Palaniappan K."/>
            <person name="Mavromatis K."/>
            <person name="Liolios K."/>
            <person name="Brettin T."/>
            <person name="Fiebig A."/>
            <person name="Rohde M."/>
            <person name="Abt B."/>
            <person name="Goker M."/>
            <person name="Detter J.C."/>
            <person name="Woyke T."/>
            <person name="Bristow J."/>
            <person name="Eisen J.A."/>
            <person name="Markowitz V."/>
            <person name="Hugenholtz P."/>
            <person name="Kyrpides N.C."/>
            <person name="Klenk H.P."/>
            <person name="Lapidus A."/>
        </authorList>
    </citation>
    <scope>NUCLEOTIDE SEQUENCE [LARGE SCALE GENOMIC DNA]</scope>
    <source>
        <strain evidence="3">DSM 44963</strain>
    </source>
</reference>
<feature type="transmembrane region" description="Helical" evidence="1">
    <location>
        <begin position="360"/>
        <end position="378"/>
    </location>
</feature>
<feature type="transmembrane region" description="Helical" evidence="1">
    <location>
        <begin position="517"/>
        <end position="540"/>
    </location>
</feature>
<evidence type="ECO:0008006" key="4">
    <source>
        <dbReference type="Google" id="ProtNLM"/>
    </source>
</evidence>
<gene>
    <name evidence="2" type="ORF">Krac_12483</name>
</gene>
<feature type="transmembrane region" description="Helical" evidence="1">
    <location>
        <begin position="242"/>
        <end position="262"/>
    </location>
</feature>
<keyword evidence="1" id="KW-0812">Transmembrane</keyword>
<dbReference type="InParanoid" id="D6THA0"/>
<keyword evidence="1" id="KW-0472">Membrane</keyword>
<comment type="caution">
    <text evidence="2">The sequence shown here is derived from an EMBL/GenBank/DDBJ whole genome shotgun (WGS) entry which is preliminary data.</text>
</comment>
<protein>
    <recommendedName>
        <fullName evidence="4">DUF2029 domain-containing protein</fullName>
    </recommendedName>
</protein>